<dbReference type="GeneID" id="117546995"/>
<comment type="subcellular location">
    <subcellularLocation>
        <location evidence="1">Cell membrane</location>
        <topology evidence="1">Single-pass type II membrane protein</topology>
    </subcellularLocation>
</comment>
<dbReference type="InterPro" id="IPR018378">
    <property type="entry name" value="C-type_lectin_CS"/>
</dbReference>
<dbReference type="PANTHER" id="PTHR45710:SF39">
    <property type="entry name" value="C-TYPE LECTIN DOMAIN FAMILY 4 MEMBER M"/>
    <property type="match status" value="1"/>
</dbReference>
<organism evidence="6 7">
    <name type="scientific">Gymnodraco acuticeps</name>
    <name type="common">Antarctic dragonfish</name>
    <dbReference type="NCBI Taxonomy" id="8218"/>
    <lineage>
        <taxon>Eukaryota</taxon>
        <taxon>Metazoa</taxon>
        <taxon>Chordata</taxon>
        <taxon>Craniata</taxon>
        <taxon>Vertebrata</taxon>
        <taxon>Euteleostomi</taxon>
        <taxon>Actinopterygii</taxon>
        <taxon>Neopterygii</taxon>
        <taxon>Teleostei</taxon>
        <taxon>Neoteleostei</taxon>
        <taxon>Acanthomorphata</taxon>
        <taxon>Eupercaria</taxon>
        <taxon>Perciformes</taxon>
        <taxon>Notothenioidei</taxon>
        <taxon>Bathydraconidae</taxon>
        <taxon>Gymnodraco</taxon>
    </lineage>
</organism>
<evidence type="ECO:0000256" key="1">
    <source>
        <dbReference type="ARBA" id="ARBA00004401"/>
    </source>
</evidence>
<keyword evidence="2" id="KW-1015">Disulfide bond</keyword>
<evidence type="ECO:0000313" key="7">
    <source>
        <dbReference type="RefSeq" id="XP_034073339.1"/>
    </source>
</evidence>
<dbReference type="SUPFAM" id="SSF56436">
    <property type="entry name" value="C-type lectin-like"/>
    <property type="match status" value="1"/>
</dbReference>
<dbReference type="InterPro" id="IPR001304">
    <property type="entry name" value="C-type_lectin-like"/>
</dbReference>
<dbReference type="InterPro" id="IPR050828">
    <property type="entry name" value="C-type_lectin/matrix_domain"/>
</dbReference>
<proteinExistence type="predicted"/>
<evidence type="ECO:0000256" key="3">
    <source>
        <dbReference type="SAM" id="Coils"/>
    </source>
</evidence>
<protein>
    <submittedName>
        <fullName evidence="7">C-type lectin domain family 12 member B-like isoform X1</fullName>
    </submittedName>
</protein>
<dbReference type="Gene3D" id="3.10.100.10">
    <property type="entry name" value="Mannose-Binding Protein A, subunit A"/>
    <property type="match status" value="1"/>
</dbReference>
<keyword evidence="6" id="KW-1185">Reference proteome</keyword>
<dbReference type="SMART" id="SM00034">
    <property type="entry name" value="CLECT"/>
    <property type="match status" value="1"/>
</dbReference>
<dbReference type="PANTHER" id="PTHR45710">
    <property type="entry name" value="C-TYPE LECTIN DOMAIN-CONTAINING PROTEIN 180"/>
    <property type="match status" value="1"/>
</dbReference>
<evidence type="ECO:0000259" key="5">
    <source>
        <dbReference type="PROSITE" id="PS50041"/>
    </source>
</evidence>
<feature type="transmembrane region" description="Helical" evidence="4">
    <location>
        <begin position="79"/>
        <end position="100"/>
    </location>
</feature>
<dbReference type="PROSITE" id="PS00615">
    <property type="entry name" value="C_TYPE_LECTIN_1"/>
    <property type="match status" value="1"/>
</dbReference>
<keyword evidence="4" id="KW-0472">Membrane</keyword>
<dbReference type="Proteomes" id="UP000515161">
    <property type="component" value="Unplaced"/>
</dbReference>
<gene>
    <name evidence="7" type="primary">LOC117546995</name>
</gene>
<dbReference type="SUPFAM" id="SSF90257">
    <property type="entry name" value="Myosin rod fragments"/>
    <property type="match status" value="1"/>
</dbReference>
<dbReference type="AlphaFoldDB" id="A0A6P8U959"/>
<feature type="coiled-coil region" evidence="3">
    <location>
        <begin position="114"/>
        <end position="197"/>
    </location>
</feature>
<feature type="domain" description="C-type lectin" evidence="5">
    <location>
        <begin position="225"/>
        <end position="337"/>
    </location>
</feature>
<sequence length="343" mass="38592">MAEGEEEVNYASVVFKAGNNPQPAAKRGEETVYGELKVQNETKNEAKRGEETVYGEVEAQNETKNEDSAGRRRFQHLSCCLGILCVILLGGIIGVCVYLPTLSHESDPIQLEEVSTLLANNKKLSLENANLKRDNQNLTDQLGNLTEAYTVSESNVKSLSAGVKELTTRNQELETEKKNLKQQIQNMETTWNELNVSRAQWSIDEYCKQPGNQTCKACQDGWKHTESGCYVYNDAHLPNQKTWEEAQEDCRGKNSDLAVAHHLEEKEAIITNSLGSNGFWIGLRVEDGKWKWVDGSNLSDSWISVPDPVEGRCALFYKDKNKWSSVSCEEKHQWICQKKALSV</sequence>
<evidence type="ECO:0000313" key="6">
    <source>
        <dbReference type="Proteomes" id="UP000515161"/>
    </source>
</evidence>
<keyword evidence="4" id="KW-1133">Transmembrane helix</keyword>
<dbReference type="Pfam" id="PF00059">
    <property type="entry name" value="Lectin_C"/>
    <property type="match status" value="1"/>
</dbReference>
<dbReference type="KEGG" id="gacu:117546995"/>
<keyword evidence="4" id="KW-0812">Transmembrane</keyword>
<dbReference type="GO" id="GO:0005886">
    <property type="term" value="C:plasma membrane"/>
    <property type="evidence" value="ECO:0007669"/>
    <property type="project" value="UniProtKB-SubCell"/>
</dbReference>
<accession>A0A6P8U959</accession>
<dbReference type="InParanoid" id="A0A6P8U959"/>
<dbReference type="InterPro" id="IPR016187">
    <property type="entry name" value="CTDL_fold"/>
</dbReference>
<dbReference type="PROSITE" id="PS50041">
    <property type="entry name" value="C_TYPE_LECTIN_2"/>
    <property type="match status" value="1"/>
</dbReference>
<keyword evidence="3" id="KW-0175">Coiled coil</keyword>
<dbReference type="RefSeq" id="XP_034073339.1">
    <property type="nucleotide sequence ID" value="XM_034217448.1"/>
</dbReference>
<reference evidence="7" key="1">
    <citation type="submission" date="2025-08" db="UniProtKB">
        <authorList>
            <consortium name="RefSeq"/>
        </authorList>
    </citation>
    <scope>IDENTIFICATION</scope>
</reference>
<evidence type="ECO:0000256" key="4">
    <source>
        <dbReference type="SAM" id="Phobius"/>
    </source>
</evidence>
<evidence type="ECO:0000256" key="2">
    <source>
        <dbReference type="ARBA" id="ARBA00023157"/>
    </source>
</evidence>
<dbReference type="InterPro" id="IPR016186">
    <property type="entry name" value="C-type_lectin-like/link_sf"/>
</dbReference>
<dbReference type="OrthoDB" id="6345871at2759"/>
<name>A0A6P8U959_GYMAC</name>